<dbReference type="SMART" id="SM00481">
    <property type="entry name" value="POLIIIAc"/>
    <property type="match status" value="1"/>
</dbReference>
<dbReference type="PANTHER" id="PTHR32294:SF0">
    <property type="entry name" value="DNA POLYMERASE III SUBUNIT ALPHA"/>
    <property type="match status" value="1"/>
</dbReference>
<keyword evidence="4 10" id="KW-0548">Nucleotidyltransferase</keyword>
<dbReference type="Pfam" id="PF02811">
    <property type="entry name" value="PHP"/>
    <property type="match status" value="1"/>
</dbReference>
<evidence type="ECO:0000256" key="6">
    <source>
        <dbReference type="ARBA" id="ARBA00022932"/>
    </source>
</evidence>
<dbReference type="OrthoDB" id="9803237at2"/>
<feature type="domain" description="Polymerase/histidinol phosphatase N-terminal" evidence="9">
    <location>
        <begin position="16"/>
        <end position="83"/>
    </location>
</feature>
<dbReference type="Gene3D" id="1.10.10.1600">
    <property type="entry name" value="Bacterial DNA polymerase III alpha subunit, thumb domain"/>
    <property type="match status" value="1"/>
</dbReference>
<keyword evidence="3 10" id="KW-0808">Transferase</keyword>
<dbReference type="RefSeq" id="WP_106093266.1">
    <property type="nucleotide sequence ID" value="NZ_PVNL01000122.1"/>
</dbReference>
<dbReference type="NCBIfam" id="TIGR00594">
    <property type="entry name" value="polc"/>
    <property type="match status" value="1"/>
</dbReference>
<evidence type="ECO:0000256" key="7">
    <source>
        <dbReference type="ARBA" id="ARBA00049244"/>
    </source>
</evidence>
<dbReference type="NCBIfam" id="NF005298">
    <property type="entry name" value="PRK06826.1"/>
    <property type="match status" value="1"/>
</dbReference>
<name>A0A2S9Y1Q7_9BACT</name>
<dbReference type="EC" id="2.7.7.7" evidence="1"/>
<dbReference type="InterPro" id="IPR041931">
    <property type="entry name" value="DNA_pol3_alpha_thumb_dom"/>
</dbReference>
<feature type="region of interest" description="Disordered" evidence="8">
    <location>
        <begin position="884"/>
        <end position="911"/>
    </location>
</feature>
<evidence type="ECO:0000259" key="9">
    <source>
        <dbReference type="SMART" id="SM00481"/>
    </source>
</evidence>
<reference evidence="10 11" key="1">
    <citation type="submission" date="2018-03" db="EMBL/GenBank/DDBJ databases">
        <title>Draft Genome Sequences of the Obligatory Marine Myxobacteria Enhygromyxa salina SWB007.</title>
        <authorList>
            <person name="Poehlein A."/>
            <person name="Moghaddam J.A."/>
            <person name="Harms H."/>
            <person name="Alanjari M."/>
            <person name="Koenig G.M."/>
            <person name="Daniel R."/>
            <person name="Schaeberle T.F."/>
        </authorList>
    </citation>
    <scope>NUCLEOTIDE SEQUENCE [LARGE SCALE GENOMIC DNA]</scope>
    <source>
        <strain evidence="10 11">SWB007</strain>
    </source>
</reference>
<evidence type="ECO:0000256" key="4">
    <source>
        <dbReference type="ARBA" id="ARBA00022695"/>
    </source>
</evidence>
<evidence type="ECO:0000256" key="5">
    <source>
        <dbReference type="ARBA" id="ARBA00022705"/>
    </source>
</evidence>
<keyword evidence="6" id="KW-0239">DNA-directed DNA polymerase</keyword>
<dbReference type="InterPro" id="IPR004013">
    <property type="entry name" value="PHP_dom"/>
</dbReference>
<dbReference type="CDD" id="cd12113">
    <property type="entry name" value="PHP_PolIIIA_DnaE3"/>
    <property type="match status" value="1"/>
</dbReference>
<dbReference type="Proteomes" id="UP000238823">
    <property type="component" value="Unassembled WGS sequence"/>
</dbReference>
<evidence type="ECO:0000256" key="3">
    <source>
        <dbReference type="ARBA" id="ARBA00022679"/>
    </source>
</evidence>
<proteinExistence type="predicted"/>
<dbReference type="InterPro" id="IPR029460">
    <property type="entry name" value="DNAPol_HHH"/>
</dbReference>
<dbReference type="InterPro" id="IPR016195">
    <property type="entry name" value="Pol/histidinol_Pase-like"/>
</dbReference>
<dbReference type="InterPro" id="IPR003141">
    <property type="entry name" value="Pol/His_phosphatase_N"/>
</dbReference>
<dbReference type="Pfam" id="PF07733">
    <property type="entry name" value="DNA_pol3_alpha"/>
    <property type="match status" value="1"/>
</dbReference>
<evidence type="ECO:0000256" key="1">
    <source>
        <dbReference type="ARBA" id="ARBA00012417"/>
    </source>
</evidence>
<keyword evidence="5" id="KW-0235">DNA replication</keyword>
<gene>
    <name evidence="10" type="primary">dnaE</name>
    <name evidence="10" type="ORF">ENSA7_64180</name>
</gene>
<evidence type="ECO:0000313" key="11">
    <source>
        <dbReference type="Proteomes" id="UP000238823"/>
    </source>
</evidence>
<sequence length="1265" mass="140839">MSTDLTGDASGRDDFAHLHLHTQYSLLDGAIRMNDLCAKVQARGMKAVAMTDHGNMFGAIQFYQTAKAHGVKPIFGCEAYIADGEAKAKSDRKNYHIVLLAKNEVGYKNLQRLVSYGHLEGFYYNPRIDRAVLREHSEGLIGLSACLGGHISRLVTAGDMDGARDTVREYADIFEPGQYFLELQPNRLPAQEQVNAALAQLGRDLGVPIAATNDCHYVDQTEAHAHEVLMCMGMGRTINDEKRLKHDCDEFFIKTPEQMWGYFNQYPEAMENTARIARMCNVELELGRPELPDFRLPEGIADEVEYLRRVAYKGLDERLAELRALGRKPNEDEYRERLERELGIIIGMKFPGYFLIVWDFIRHAKQIGVPVGPGRGSGAGSLVAYSMRITDLDPLQYDLLFERFLNPERVSMPDFDIDFCMDRREEVIRYVTEHYGAERVGQIATFHSLKARGLLRDVCRVMEKSPGEANELAKMIPEGPKVSLSLCMADPKQIKAQMKADPDKAAKLEGKLQIAEAGTKLRNRCEVDAGVRSIVEIGCSLEGLNRHAGMHAAGIVIGNRALTEHVPCFKADDKIVTQYTMTDVEQAGLVKFDFLGLKTLTVIKHAVDQINGLPPAWRLDPTSVDQTPAPGAEPGQALTNFDIDKIPLDDASVYEMISRGETTGVFQLESSGFKKLLQKLRPDKFEDIIAAVALYRPGPLEGGMVDQFIDCKHGRKQIEYPHPLLAGVLRETYGVFVYQEQVMLAAQILAGFSLGGADLMRRAMGKKKASEMERQRKLFVDGCASVNDISDKLANEIFDLIDKFAGYGFNKSHSAAYGLITYQTAYLKHHYPECFMCALMTCDKDKSENVVKFIAEARSMGITALPPDVNESASDFNVVVRDRPADEQAAEPGAEQRAKTKKAARRRARERARPEGQILAIRFGMGAVRNVGGNAVESILSARASEGPFESVFELCRRVDLKRVNKRTIEGLIHAGALDSIADGQGRASLVGAIDSAVEQGQSSQRDRDSGQTGLFDMFASEQVFNETYPKVAEWTPRQRLLNEREALGFYLTGHPLDRYQQDVDRHASVRIGQLRPDLQGNELVLGGVVSELREITTKAGKTMGFFQLEDQFGRVEVIVFPRTWAERTDPADEDSPSWGDWLHGHGEDPVFVTGKLEADQSETGEVSRYKLLLAKVEPIATVREARTRGVRVRLRAEQLDDDRIMALKHVVADHRGGCSMELEVTVPGRYATKVAFGDNFKVSADDSLFLALERLFGEPVAELV</sequence>
<dbReference type="GO" id="GO:0006260">
    <property type="term" value="P:DNA replication"/>
    <property type="evidence" value="ECO:0007669"/>
    <property type="project" value="UniProtKB-KW"/>
</dbReference>
<dbReference type="GO" id="GO:0003887">
    <property type="term" value="F:DNA-directed DNA polymerase activity"/>
    <property type="evidence" value="ECO:0007669"/>
    <property type="project" value="UniProtKB-KW"/>
</dbReference>
<dbReference type="CDD" id="cd04485">
    <property type="entry name" value="DnaE_OBF"/>
    <property type="match status" value="1"/>
</dbReference>
<dbReference type="InterPro" id="IPR011708">
    <property type="entry name" value="DNA_pol3_alpha_NTPase_dom"/>
</dbReference>
<dbReference type="AlphaFoldDB" id="A0A2S9Y1Q7"/>
<comment type="caution">
    <text evidence="10">The sequence shown here is derived from an EMBL/GenBank/DDBJ whole genome shotgun (WGS) entry which is preliminary data.</text>
</comment>
<evidence type="ECO:0000313" key="10">
    <source>
        <dbReference type="EMBL" id="PRP99034.1"/>
    </source>
</evidence>
<dbReference type="NCBIfam" id="NF004226">
    <property type="entry name" value="PRK05673.1"/>
    <property type="match status" value="1"/>
</dbReference>
<dbReference type="SUPFAM" id="SSF89550">
    <property type="entry name" value="PHP domain-like"/>
    <property type="match status" value="1"/>
</dbReference>
<accession>A0A2S9Y1Q7</accession>
<evidence type="ECO:0000256" key="2">
    <source>
        <dbReference type="ARBA" id="ARBA00019114"/>
    </source>
</evidence>
<dbReference type="InterPro" id="IPR040982">
    <property type="entry name" value="DNA_pol3_finger"/>
</dbReference>
<dbReference type="GO" id="GO:0008408">
    <property type="term" value="F:3'-5' exonuclease activity"/>
    <property type="evidence" value="ECO:0007669"/>
    <property type="project" value="InterPro"/>
</dbReference>
<organism evidence="10 11">
    <name type="scientific">Enhygromyxa salina</name>
    <dbReference type="NCBI Taxonomy" id="215803"/>
    <lineage>
        <taxon>Bacteria</taxon>
        <taxon>Pseudomonadati</taxon>
        <taxon>Myxococcota</taxon>
        <taxon>Polyangia</taxon>
        <taxon>Nannocystales</taxon>
        <taxon>Nannocystaceae</taxon>
        <taxon>Enhygromyxa</taxon>
    </lineage>
</organism>
<dbReference type="Pfam" id="PF14579">
    <property type="entry name" value="HHH_6"/>
    <property type="match status" value="1"/>
</dbReference>
<feature type="compositionally biased region" description="Basic residues" evidence="8">
    <location>
        <begin position="899"/>
        <end position="910"/>
    </location>
</feature>
<dbReference type="PANTHER" id="PTHR32294">
    <property type="entry name" value="DNA POLYMERASE III SUBUNIT ALPHA"/>
    <property type="match status" value="1"/>
</dbReference>
<dbReference type="EMBL" id="PVNL01000122">
    <property type="protein sequence ID" value="PRP99034.1"/>
    <property type="molecule type" value="Genomic_DNA"/>
</dbReference>
<dbReference type="Pfam" id="PF17657">
    <property type="entry name" value="DNA_pol3_finger"/>
    <property type="match status" value="1"/>
</dbReference>
<protein>
    <recommendedName>
        <fullName evidence="2">DNA polymerase III subunit alpha</fullName>
        <ecNumber evidence="1">2.7.7.7</ecNumber>
    </recommendedName>
</protein>
<evidence type="ECO:0000256" key="8">
    <source>
        <dbReference type="SAM" id="MobiDB-lite"/>
    </source>
</evidence>
<dbReference type="Gene3D" id="3.20.20.140">
    <property type="entry name" value="Metal-dependent hydrolases"/>
    <property type="match status" value="1"/>
</dbReference>
<dbReference type="InterPro" id="IPR004805">
    <property type="entry name" value="DnaE2/DnaE/PolC"/>
</dbReference>
<comment type="catalytic activity">
    <reaction evidence="7">
        <text>DNA(n) + a 2'-deoxyribonucleoside 5'-triphosphate = DNA(n+1) + diphosphate</text>
        <dbReference type="Rhea" id="RHEA:22508"/>
        <dbReference type="Rhea" id="RHEA-COMP:17339"/>
        <dbReference type="Rhea" id="RHEA-COMP:17340"/>
        <dbReference type="ChEBI" id="CHEBI:33019"/>
        <dbReference type="ChEBI" id="CHEBI:61560"/>
        <dbReference type="ChEBI" id="CHEBI:173112"/>
        <dbReference type="EC" id="2.7.7.7"/>
    </reaction>
</comment>
<dbReference type="Gene3D" id="1.10.150.870">
    <property type="match status" value="1"/>
</dbReference>